<feature type="chain" id="PRO_5013291470" description="LTXXQ motif family protein" evidence="1">
    <location>
        <begin position="24"/>
        <end position="164"/>
    </location>
</feature>
<gene>
    <name evidence="2" type="ORF">SAMN05444266_101854</name>
</gene>
<reference evidence="2 3" key="1">
    <citation type="submission" date="2016-11" db="EMBL/GenBank/DDBJ databases">
        <authorList>
            <person name="Jaros S."/>
            <person name="Januszkiewicz K."/>
            <person name="Wedrychowicz H."/>
        </authorList>
    </citation>
    <scope>NUCLEOTIDE SEQUENCE [LARGE SCALE GENOMIC DNA]</scope>
    <source>
        <strain evidence="2 3">DSM 27406</strain>
    </source>
</reference>
<protein>
    <recommendedName>
        <fullName evidence="4">LTXXQ motif family protein</fullName>
    </recommendedName>
</protein>
<feature type="signal peptide" evidence="1">
    <location>
        <begin position="1"/>
        <end position="23"/>
    </location>
</feature>
<proteinExistence type="predicted"/>
<evidence type="ECO:0000313" key="2">
    <source>
        <dbReference type="EMBL" id="SHK99836.1"/>
    </source>
</evidence>
<dbReference type="RefSeq" id="WP_073078277.1">
    <property type="nucleotide sequence ID" value="NZ_FRBL01000001.1"/>
</dbReference>
<dbReference type="AlphaFoldDB" id="A0A1M6X1M4"/>
<evidence type="ECO:0000256" key="1">
    <source>
        <dbReference type="SAM" id="SignalP"/>
    </source>
</evidence>
<keyword evidence="1" id="KW-0732">Signal</keyword>
<name>A0A1M6X1M4_9BACT</name>
<dbReference type="EMBL" id="FRBL01000001">
    <property type="protein sequence ID" value="SHK99836.1"/>
    <property type="molecule type" value="Genomic_DNA"/>
</dbReference>
<dbReference type="Proteomes" id="UP000184420">
    <property type="component" value="Unassembled WGS sequence"/>
</dbReference>
<sequence>MRNFYSILIFIAVLLTCIPRAFAQQDDAAKQQLKSIEIAYIARTLDLTPDEAQKFWPVYNNYRGEIDQLIADKQRNKKLNDKAARGLDADAIARSNMDKDLGYDKRMLDIKTRYTAEFQRVLPARKASAVFSSEQEFRRMMIRHLNSNKRAQRINQQQFQKPKH</sequence>
<evidence type="ECO:0008006" key="4">
    <source>
        <dbReference type="Google" id="ProtNLM"/>
    </source>
</evidence>
<accession>A0A1M6X1M4</accession>
<dbReference type="STRING" id="1419482.SAMN05444266_101854"/>
<evidence type="ECO:0000313" key="3">
    <source>
        <dbReference type="Proteomes" id="UP000184420"/>
    </source>
</evidence>
<organism evidence="2 3">
    <name type="scientific">Chitinophaga jiangningensis</name>
    <dbReference type="NCBI Taxonomy" id="1419482"/>
    <lineage>
        <taxon>Bacteria</taxon>
        <taxon>Pseudomonadati</taxon>
        <taxon>Bacteroidota</taxon>
        <taxon>Chitinophagia</taxon>
        <taxon>Chitinophagales</taxon>
        <taxon>Chitinophagaceae</taxon>
        <taxon>Chitinophaga</taxon>
    </lineage>
</organism>
<dbReference type="OrthoDB" id="675330at2"/>
<keyword evidence="3" id="KW-1185">Reference proteome</keyword>